<comment type="caution">
    <text evidence="7">The sequence shown here is derived from an EMBL/GenBank/DDBJ whole genome shotgun (WGS) entry which is preliminary data.</text>
</comment>
<evidence type="ECO:0000256" key="6">
    <source>
        <dbReference type="ARBA" id="ARBA00022993"/>
    </source>
</evidence>
<evidence type="ECO:0000256" key="2">
    <source>
        <dbReference type="ARBA" id="ARBA00022679"/>
    </source>
</evidence>
<evidence type="ECO:0000313" key="8">
    <source>
        <dbReference type="Proteomes" id="UP000295632"/>
    </source>
</evidence>
<keyword evidence="2" id="KW-0808">Transferase</keyword>
<dbReference type="PIRSF" id="PIRSF036940">
    <property type="entry name" value="PanK_bac_aCoA"/>
    <property type="match status" value="1"/>
</dbReference>
<dbReference type="GO" id="GO:0005524">
    <property type="term" value="F:ATP binding"/>
    <property type="evidence" value="ECO:0007669"/>
    <property type="project" value="UniProtKB-KW"/>
</dbReference>
<accession>A0A4R6TVQ1</accession>
<keyword evidence="8" id="KW-1185">Reference proteome</keyword>
<dbReference type="GO" id="GO:0015937">
    <property type="term" value="P:coenzyme A biosynthetic process"/>
    <property type="evidence" value="ECO:0007669"/>
    <property type="project" value="UniProtKB-KW"/>
</dbReference>
<dbReference type="PANTHER" id="PTHR12280:SF20">
    <property type="entry name" value="4'-PHOSPHOPANTETHEINE PHOSPHATASE"/>
    <property type="match status" value="1"/>
</dbReference>
<proteinExistence type="predicted"/>
<dbReference type="EMBL" id="SNYJ01000016">
    <property type="protein sequence ID" value="TDQ36762.1"/>
    <property type="molecule type" value="Genomic_DNA"/>
</dbReference>
<keyword evidence="6" id="KW-0173">Coenzyme A biosynthesis</keyword>
<evidence type="ECO:0000256" key="5">
    <source>
        <dbReference type="ARBA" id="ARBA00022840"/>
    </source>
</evidence>
<dbReference type="Gene3D" id="3.30.420.40">
    <property type="match status" value="1"/>
</dbReference>
<dbReference type="OrthoDB" id="358216at2"/>
<evidence type="ECO:0000256" key="4">
    <source>
        <dbReference type="ARBA" id="ARBA00022777"/>
    </source>
</evidence>
<dbReference type="PANTHER" id="PTHR12280">
    <property type="entry name" value="PANTOTHENATE KINASE"/>
    <property type="match status" value="1"/>
</dbReference>
<gene>
    <name evidence="7" type="ORF">EV213_11661</name>
</gene>
<dbReference type="NCBIfam" id="NF009842">
    <property type="entry name" value="PRK13317.1"/>
    <property type="match status" value="1"/>
</dbReference>
<protein>
    <submittedName>
        <fullName evidence="7">Pantothenate kinase</fullName>
    </submittedName>
</protein>
<organism evidence="7 8">
    <name type="scientific">Aureibacillus halotolerans</name>
    <dbReference type="NCBI Taxonomy" id="1508390"/>
    <lineage>
        <taxon>Bacteria</taxon>
        <taxon>Bacillati</taxon>
        <taxon>Bacillota</taxon>
        <taxon>Bacilli</taxon>
        <taxon>Bacillales</taxon>
        <taxon>Bacillaceae</taxon>
        <taxon>Aureibacillus</taxon>
    </lineage>
</organism>
<dbReference type="Pfam" id="PF03630">
    <property type="entry name" value="Fumble"/>
    <property type="match status" value="1"/>
</dbReference>
<name>A0A4R6TVQ1_9BACI</name>
<dbReference type="CDD" id="cd24085">
    <property type="entry name" value="ASKHA_NBD_PanK-II_bac"/>
    <property type="match status" value="1"/>
</dbReference>
<dbReference type="SUPFAM" id="SSF53067">
    <property type="entry name" value="Actin-like ATPase domain"/>
    <property type="match status" value="1"/>
</dbReference>
<keyword evidence="1" id="KW-0963">Cytoplasm</keyword>
<dbReference type="InterPro" id="IPR043129">
    <property type="entry name" value="ATPase_NBD"/>
</dbReference>
<reference evidence="7 8" key="1">
    <citation type="submission" date="2019-03" db="EMBL/GenBank/DDBJ databases">
        <title>Genomic Encyclopedia of Type Strains, Phase IV (KMG-IV): sequencing the most valuable type-strain genomes for metagenomic binning, comparative biology and taxonomic classification.</title>
        <authorList>
            <person name="Goeker M."/>
        </authorList>
    </citation>
    <scope>NUCLEOTIDE SEQUENCE [LARGE SCALE GENOMIC DNA]</scope>
    <source>
        <strain evidence="7 8">DSM 28697</strain>
    </source>
</reference>
<evidence type="ECO:0000313" key="7">
    <source>
        <dbReference type="EMBL" id="TDQ36762.1"/>
    </source>
</evidence>
<dbReference type="InterPro" id="IPR011602">
    <property type="entry name" value="Type_II_PanK_bac"/>
</dbReference>
<sequence>MSVYVGIDAGGTLVKLAYWKDGQLTFSKMPSTEAQSILDELRQEVNGEAICITGGKADWFAKDLPPATKRMVEFEATTLGVRELLGAQNPMVSSFVLTNIGTGTSIHYLDEHTSERATGIGLGGGTLMGLSAMLTGVHRYEDIVEGSLRGKRGAIDLTVQDIYVDAVPPIPGELTASNFGKAWSNREAAQKKDDQLAAITGMIGESIVTISAQIAVQYSTNDIVYIGSTLSSQSSLKQVCSSYTKIRNKIPHFIEQGEFSGALGALLAVANSDVSQIRKDLKNRWILR</sequence>
<evidence type="ECO:0000256" key="1">
    <source>
        <dbReference type="ARBA" id="ARBA00022490"/>
    </source>
</evidence>
<evidence type="ECO:0000256" key="3">
    <source>
        <dbReference type="ARBA" id="ARBA00022741"/>
    </source>
</evidence>
<keyword evidence="3" id="KW-0547">Nucleotide-binding</keyword>
<dbReference type="AlphaFoldDB" id="A0A4R6TVQ1"/>
<dbReference type="Proteomes" id="UP000295632">
    <property type="component" value="Unassembled WGS sequence"/>
</dbReference>
<keyword evidence="4 7" id="KW-0418">Kinase</keyword>
<dbReference type="GO" id="GO:0004594">
    <property type="term" value="F:pantothenate kinase activity"/>
    <property type="evidence" value="ECO:0007669"/>
    <property type="project" value="InterPro"/>
</dbReference>
<dbReference type="InterPro" id="IPR004567">
    <property type="entry name" value="Type_II_PanK"/>
</dbReference>
<dbReference type="GO" id="GO:0005829">
    <property type="term" value="C:cytosol"/>
    <property type="evidence" value="ECO:0007669"/>
    <property type="project" value="TreeGrafter"/>
</dbReference>
<keyword evidence="5" id="KW-0067">ATP-binding</keyword>
<dbReference type="RefSeq" id="WP_133581550.1">
    <property type="nucleotide sequence ID" value="NZ_SNYJ01000016.1"/>
</dbReference>